<feature type="transmembrane region" description="Helical" evidence="1">
    <location>
        <begin position="69"/>
        <end position="87"/>
    </location>
</feature>
<keyword evidence="1" id="KW-0472">Membrane</keyword>
<dbReference type="InterPro" id="IPR021362">
    <property type="entry name" value="DUF2834"/>
</dbReference>
<organism evidence="2 3">
    <name type="scientific">Kitasatospora purpeofusca</name>
    <dbReference type="NCBI Taxonomy" id="67352"/>
    <lineage>
        <taxon>Bacteria</taxon>
        <taxon>Bacillati</taxon>
        <taxon>Actinomycetota</taxon>
        <taxon>Actinomycetes</taxon>
        <taxon>Kitasatosporales</taxon>
        <taxon>Streptomycetaceae</taxon>
        <taxon>Kitasatospora</taxon>
    </lineage>
</organism>
<keyword evidence="1" id="KW-0812">Transmembrane</keyword>
<evidence type="ECO:0000256" key="1">
    <source>
        <dbReference type="SAM" id="Phobius"/>
    </source>
</evidence>
<accession>A0ABZ1TU52</accession>
<protein>
    <submittedName>
        <fullName evidence="2">DUF2834 domain-containing protein</fullName>
    </submittedName>
</protein>
<reference evidence="2" key="1">
    <citation type="submission" date="2022-10" db="EMBL/GenBank/DDBJ databases">
        <title>The complete genomes of actinobacterial strains from the NBC collection.</title>
        <authorList>
            <person name="Joergensen T.S."/>
            <person name="Alvarez Arevalo M."/>
            <person name="Sterndorff E.B."/>
            <person name="Faurdal D."/>
            <person name="Vuksanovic O."/>
            <person name="Mourched A.-S."/>
            <person name="Charusanti P."/>
            <person name="Shaw S."/>
            <person name="Blin K."/>
            <person name="Weber T."/>
        </authorList>
    </citation>
    <scope>NUCLEOTIDE SEQUENCE</scope>
    <source>
        <strain evidence="2">NBC_00222</strain>
    </source>
</reference>
<sequence>MRPPEPHDRSTPHDRDRALRLMYALCGGAGFLVMATMAVTFVVRNADAGPWGVMRNFLRDATGNLASDFVYADLALTWAALAAFMVVEARRWRIRHVWAYIVGAPALALVVSFSVFMYVRQSRIAAAREPAAPRTVPTVPTAPASKGPQR</sequence>
<dbReference type="Pfam" id="PF11196">
    <property type="entry name" value="DUF2834"/>
    <property type="match status" value="1"/>
</dbReference>
<feature type="transmembrane region" description="Helical" evidence="1">
    <location>
        <begin position="99"/>
        <end position="119"/>
    </location>
</feature>
<proteinExistence type="predicted"/>
<name>A0ABZ1TU52_9ACTN</name>
<keyword evidence="3" id="KW-1185">Reference proteome</keyword>
<dbReference type="EMBL" id="CP108110">
    <property type="protein sequence ID" value="WUQ81830.1"/>
    <property type="molecule type" value="Genomic_DNA"/>
</dbReference>
<dbReference type="Proteomes" id="UP001432222">
    <property type="component" value="Chromosome"/>
</dbReference>
<gene>
    <name evidence="2" type="ORF">OHA16_01865</name>
</gene>
<feature type="transmembrane region" description="Helical" evidence="1">
    <location>
        <begin position="21"/>
        <end position="43"/>
    </location>
</feature>
<dbReference type="RefSeq" id="WP_328952905.1">
    <property type="nucleotide sequence ID" value="NZ_CP108110.1"/>
</dbReference>
<keyword evidence="1" id="KW-1133">Transmembrane helix</keyword>
<evidence type="ECO:0000313" key="3">
    <source>
        <dbReference type="Proteomes" id="UP001432222"/>
    </source>
</evidence>
<evidence type="ECO:0000313" key="2">
    <source>
        <dbReference type="EMBL" id="WUQ81830.1"/>
    </source>
</evidence>